<gene>
    <name evidence="2" type="ORF">FHR82_006623</name>
</gene>
<proteinExistence type="predicted"/>
<sequence>MGWFSRRREGKPAEGVAPTPQELSSVPQRSRQAVRAAVEQCERAQEDEFVHAWRELHAVLQTSAGSLEGLLRGAPNPPVRRMVRLTTEELWSTSERWLNAHAPTTSEDMGLMQRALWERVSSAIAVYVETGDQEARERLLHLPDEVDASVDGLEGGPASERQLLMWRLAADEIRGLVNDALVRGGQQV</sequence>
<feature type="region of interest" description="Disordered" evidence="1">
    <location>
        <begin position="1"/>
        <end position="31"/>
    </location>
</feature>
<accession>A0A7W7VHS9</accession>
<dbReference type="RefSeq" id="WP_184814421.1">
    <property type="nucleotide sequence ID" value="NZ_JACHJQ010000007.1"/>
</dbReference>
<protein>
    <submittedName>
        <fullName evidence="2">Uncharacterized protein</fullName>
    </submittedName>
</protein>
<evidence type="ECO:0000256" key="1">
    <source>
        <dbReference type="SAM" id="MobiDB-lite"/>
    </source>
</evidence>
<keyword evidence="3" id="KW-1185">Reference proteome</keyword>
<name>A0A7W7VHS9_9PSEU</name>
<evidence type="ECO:0000313" key="2">
    <source>
        <dbReference type="EMBL" id="MBB4910365.1"/>
    </source>
</evidence>
<feature type="compositionally biased region" description="Basic and acidic residues" evidence="1">
    <location>
        <begin position="1"/>
        <end position="12"/>
    </location>
</feature>
<organism evidence="2 3">
    <name type="scientific">Actinophytocola algeriensis</name>
    <dbReference type="NCBI Taxonomy" id="1768010"/>
    <lineage>
        <taxon>Bacteria</taxon>
        <taxon>Bacillati</taxon>
        <taxon>Actinomycetota</taxon>
        <taxon>Actinomycetes</taxon>
        <taxon>Pseudonocardiales</taxon>
        <taxon>Pseudonocardiaceae</taxon>
    </lineage>
</organism>
<evidence type="ECO:0000313" key="3">
    <source>
        <dbReference type="Proteomes" id="UP000520767"/>
    </source>
</evidence>
<comment type="caution">
    <text evidence="2">The sequence shown here is derived from an EMBL/GenBank/DDBJ whole genome shotgun (WGS) entry which is preliminary data.</text>
</comment>
<dbReference type="EMBL" id="JACHJQ010000007">
    <property type="protein sequence ID" value="MBB4910365.1"/>
    <property type="molecule type" value="Genomic_DNA"/>
</dbReference>
<reference evidence="2 3" key="1">
    <citation type="submission" date="2020-08" db="EMBL/GenBank/DDBJ databases">
        <title>Genomic Encyclopedia of Type Strains, Phase III (KMG-III): the genomes of soil and plant-associated and newly described type strains.</title>
        <authorList>
            <person name="Whitman W."/>
        </authorList>
    </citation>
    <scope>NUCLEOTIDE SEQUENCE [LARGE SCALE GENOMIC DNA]</scope>
    <source>
        <strain evidence="2 3">CECT 8960</strain>
    </source>
</reference>
<dbReference type="Proteomes" id="UP000520767">
    <property type="component" value="Unassembled WGS sequence"/>
</dbReference>
<feature type="compositionally biased region" description="Polar residues" evidence="1">
    <location>
        <begin position="21"/>
        <end position="31"/>
    </location>
</feature>
<dbReference type="AlphaFoldDB" id="A0A7W7VHS9"/>